<dbReference type="SUPFAM" id="SSF56300">
    <property type="entry name" value="Metallo-dependent phosphatases"/>
    <property type="match status" value="1"/>
</dbReference>
<dbReference type="EMBL" id="MK327938">
    <property type="protein sequence ID" value="QBO63971.1"/>
    <property type="molecule type" value="Genomic_DNA"/>
</dbReference>
<sequence>MRDFSRNKTPGVLRGINLSDIHFIHRQTPTVNLISQLRYYITKEDPALLDVITFSGDVFDRITTFVTSDVVAVRAWGTWLLRYARKHDITLIFLEGTNLHDQKQSQWFVEQNEVMEIGAKVRYYDDLCMVDEDFGLKVLYLPDNYSHDPDVTLSAVNRLIDEKGSPDFILMHGAFEYQLPPEALKATCVHSSDAYNAMVEKTQGWIVSGHIHLQSQKGRIMVGGSFGRLAHGEEGPKGYLRYTLTESFNDQWEFVENKKADVYKTIKLHGLVGDEIVRVLERELAPLKKGDHIRIRCDKEDDAAKTFRSIPSLYPGFVWSIKTDAKNNQSLLKNSFVNNVIEKGGDLTKDNVKRLLVERIRNKYPNVDALKVSAWLDTLP</sequence>
<reference evidence="1 2" key="1">
    <citation type="submission" date="2018-12" db="EMBL/GenBank/DDBJ databases">
        <title>Still something new to discover - new insights into E. coli phage diversity and taxonomy.</title>
        <authorList>
            <person name="Korf I.H.E."/>
            <person name="Adriaennsens E."/>
            <person name="Dreiseikelmann B."/>
            <person name="Kropinski A."/>
            <person name="Nimtz M."/>
            <person name="Meier-Kolthoff J.P."/>
            <person name="Rohde M."/>
            <person name="van Raaij M."/>
            <person name="Wittmann J."/>
        </authorList>
    </citation>
    <scope>NUCLEOTIDE SEQUENCE [LARGE SCALE GENOMIC DNA]</scope>
</reference>
<accession>A0A482GDW0</accession>
<organism evidence="1 2">
    <name type="scientific">Escherichia phage vB_EcoM_Goslar</name>
    <dbReference type="NCBI Taxonomy" id="2502409"/>
    <lineage>
        <taxon>Viruses</taxon>
        <taxon>Duplodnaviria</taxon>
        <taxon>Heunggongvirae</taxon>
        <taxon>Uroviricota</taxon>
        <taxon>Caudoviricetes</taxon>
        <taxon>Chimalliviridae</taxon>
        <taxon>Goslarvirus</taxon>
        <taxon>Goslarvirus goslar</taxon>
    </lineage>
</organism>
<evidence type="ECO:0000313" key="2">
    <source>
        <dbReference type="Proteomes" id="UP000294673"/>
    </source>
</evidence>
<gene>
    <name evidence="1" type="ORF">Goslar_00178</name>
</gene>
<dbReference type="Proteomes" id="UP000294673">
    <property type="component" value="Segment"/>
</dbReference>
<protein>
    <submittedName>
        <fullName evidence="1">Uncharacterized protein</fullName>
    </submittedName>
</protein>
<organismHost>
    <name type="scientific">Escherichia coli</name>
    <dbReference type="NCBI Taxonomy" id="562"/>
</organismHost>
<evidence type="ECO:0000313" key="1">
    <source>
        <dbReference type="EMBL" id="QBO63971.1"/>
    </source>
</evidence>
<proteinExistence type="predicted"/>
<keyword evidence="2" id="KW-1185">Reference proteome</keyword>
<name>A0A482GDW0_BPGOS</name>
<dbReference type="Gene3D" id="3.60.21.10">
    <property type="match status" value="1"/>
</dbReference>
<dbReference type="InterPro" id="IPR029052">
    <property type="entry name" value="Metallo-depent_PP-like"/>
</dbReference>